<proteinExistence type="predicted"/>
<gene>
    <name evidence="1" type="ORF">GCM10022204_06680</name>
</gene>
<dbReference type="InterPro" id="IPR036850">
    <property type="entry name" value="NDK-like_dom_sf"/>
</dbReference>
<evidence type="ECO:0000313" key="2">
    <source>
        <dbReference type="Proteomes" id="UP001500051"/>
    </source>
</evidence>
<dbReference type="Gene3D" id="3.30.70.141">
    <property type="entry name" value="Nucleoside diphosphate kinase-like domain"/>
    <property type="match status" value="1"/>
</dbReference>
<sequence>MSADQVRGAVDQRLDGDDTAPAGNEFVIFSKPELGRLSPADTDKVWDLFAGALGSYGVTVHRTRILTGAELDSSGVMAEHYGVINKISRLGRPSLTEAAEQALVEQYGSELDAGALVLGGHQFLDSYPEFGPYSLGVLFANLSVGRLGPGTYAGLVTVDGQPVIVLNGFHPRQLSFFTADDTVCVFLHASSATAWESLRADLIGTTDPAKADSTSIRGTLFADPAGFGLATVSSNFNGVHMSAGPLEGLAELTRFFGGSLTDWTFAGELASAGVSADRIAELADNPNLEANGERGSAFDLTEGLDAEPAATLLAGAKPAA</sequence>
<keyword evidence="2" id="KW-1185">Reference proteome</keyword>
<dbReference type="Proteomes" id="UP001500051">
    <property type="component" value="Unassembled WGS sequence"/>
</dbReference>
<accession>A0ABP7CNA0</accession>
<protein>
    <submittedName>
        <fullName evidence="1">Uncharacterized protein</fullName>
    </submittedName>
</protein>
<name>A0ABP7CNA0_9ACTN</name>
<dbReference type="RefSeq" id="WP_344810849.1">
    <property type="nucleotide sequence ID" value="NZ_BAAAYX010000002.1"/>
</dbReference>
<dbReference type="SUPFAM" id="SSF54919">
    <property type="entry name" value="Nucleoside diphosphate kinase, NDK"/>
    <property type="match status" value="1"/>
</dbReference>
<comment type="caution">
    <text evidence="1">The sequence shown here is derived from an EMBL/GenBank/DDBJ whole genome shotgun (WGS) entry which is preliminary data.</text>
</comment>
<dbReference type="EMBL" id="BAAAYX010000002">
    <property type="protein sequence ID" value="GAA3693651.1"/>
    <property type="molecule type" value="Genomic_DNA"/>
</dbReference>
<evidence type="ECO:0000313" key="1">
    <source>
        <dbReference type="EMBL" id="GAA3693651.1"/>
    </source>
</evidence>
<reference evidence="2" key="1">
    <citation type="journal article" date="2019" name="Int. J. Syst. Evol. Microbiol.">
        <title>The Global Catalogue of Microorganisms (GCM) 10K type strain sequencing project: providing services to taxonomists for standard genome sequencing and annotation.</title>
        <authorList>
            <consortium name="The Broad Institute Genomics Platform"/>
            <consortium name="The Broad Institute Genome Sequencing Center for Infectious Disease"/>
            <person name="Wu L."/>
            <person name="Ma J."/>
        </authorList>
    </citation>
    <scope>NUCLEOTIDE SEQUENCE [LARGE SCALE GENOMIC DNA]</scope>
    <source>
        <strain evidence="2">JCM 16548</strain>
    </source>
</reference>
<organism evidence="1 2">
    <name type="scientific">Microlunatus aurantiacus</name>
    <dbReference type="NCBI Taxonomy" id="446786"/>
    <lineage>
        <taxon>Bacteria</taxon>
        <taxon>Bacillati</taxon>
        <taxon>Actinomycetota</taxon>
        <taxon>Actinomycetes</taxon>
        <taxon>Propionibacteriales</taxon>
        <taxon>Propionibacteriaceae</taxon>
        <taxon>Microlunatus</taxon>
    </lineage>
</organism>